<name>A0A6A6IA27_9PLEO</name>
<dbReference type="InterPro" id="IPR004923">
    <property type="entry name" value="FTR1/Fip1/EfeU"/>
</dbReference>
<feature type="transmembrane region" description="Helical" evidence="7">
    <location>
        <begin position="51"/>
        <end position="75"/>
    </location>
</feature>
<feature type="transmembrane region" description="Helical" evidence="7">
    <location>
        <begin position="87"/>
        <end position="108"/>
    </location>
</feature>
<dbReference type="PANTHER" id="PTHR31632">
    <property type="entry name" value="IRON TRANSPORTER FTH1"/>
    <property type="match status" value="1"/>
</dbReference>
<evidence type="ECO:0000313" key="9">
    <source>
        <dbReference type="Proteomes" id="UP000800094"/>
    </source>
</evidence>
<keyword evidence="3" id="KW-0408">Iron</keyword>
<evidence type="ECO:0000256" key="1">
    <source>
        <dbReference type="ARBA" id="ARBA00004141"/>
    </source>
</evidence>
<keyword evidence="6 7" id="KW-0472">Membrane</keyword>
<dbReference type="RefSeq" id="XP_033682093.1">
    <property type="nucleotide sequence ID" value="XM_033829275.1"/>
</dbReference>
<comment type="subcellular location">
    <subcellularLocation>
        <location evidence="1">Membrane</location>
        <topology evidence="1">Multi-pass membrane protein</topology>
    </subcellularLocation>
</comment>
<sequence length="355" mass="38282">MPNVFAVPVFFICFRECLETSIIVSVLLAFLKQTLGPEHDAKVRKKLVRQIWYGVGLGVLICLIICAGVIGSFYTVGTNAFEAAENIWEGVFALLASIIITLMGAALLRVSKLQDKWRVKISRVLETRESAVPAKGKWKVWCEKYAMFILPFITVLREGIEAVLFIAGVGLGLPATSFPLAVICGLGAGILVGYLIYKGGNRTSLQIFLVISTCFLYLVAAGLFSKGVWNLEQNAWVNLAGEGAAEAGAGPGSYDIRKSVWHVNCCSPLENGDGGWGIFNSLFGWQNSATYGSVISYNLYWLAVIVGFLFLGFKERKGNSAVEKADSETGSGENVLAGKKAEGAVASSAVREVPE</sequence>
<keyword evidence="3" id="KW-0813">Transport</keyword>
<dbReference type="OrthoDB" id="4364at2759"/>
<dbReference type="PANTHER" id="PTHR31632:SF2">
    <property type="entry name" value="PLASMA MEMBRANE IRON PERMEASE"/>
    <property type="match status" value="1"/>
</dbReference>
<dbReference type="Pfam" id="PF03239">
    <property type="entry name" value="FTR1"/>
    <property type="match status" value="1"/>
</dbReference>
<keyword evidence="9" id="KW-1185">Reference proteome</keyword>
<evidence type="ECO:0000313" key="8">
    <source>
        <dbReference type="EMBL" id="KAF2247089.1"/>
    </source>
</evidence>
<organism evidence="8 9">
    <name type="scientific">Trematosphaeria pertusa</name>
    <dbReference type="NCBI Taxonomy" id="390896"/>
    <lineage>
        <taxon>Eukaryota</taxon>
        <taxon>Fungi</taxon>
        <taxon>Dikarya</taxon>
        <taxon>Ascomycota</taxon>
        <taxon>Pezizomycotina</taxon>
        <taxon>Dothideomycetes</taxon>
        <taxon>Pleosporomycetidae</taxon>
        <taxon>Pleosporales</taxon>
        <taxon>Massarineae</taxon>
        <taxon>Trematosphaeriaceae</taxon>
        <taxon>Trematosphaeria</taxon>
    </lineage>
</organism>
<protein>
    <submittedName>
        <fullName evidence="8">Plasma membrane iron permease</fullName>
    </submittedName>
</protein>
<evidence type="ECO:0000256" key="7">
    <source>
        <dbReference type="SAM" id="Phobius"/>
    </source>
</evidence>
<gene>
    <name evidence="8" type="ORF">BU26DRAFT_520359</name>
</gene>
<evidence type="ECO:0000256" key="6">
    <source>
        <dbReference type="ARBA" id="ARBA00023136"/>
    </source>
</evidence>
<keyword evidence="5 7" id="KW-1133">Transmembrane helix</keyword>
<evidence type="ECO:0000256" key="2">
    <source>
        <dbReference type="ARBA" id="ARBA00008333"/>
    </source>
</evidence>
<reference evidence="8" key="1">
    <citation type="journal article" date="2020" name="Stud. Mycol.">
        <title>101 Dothideomycetes genomes: a test case for predicting lifestyles and emergence of pathogens.</title>
        <authorList>
            <person name="Haridas S."/>
            <person name="Albert R."/>
            <person name="Binder M."/>
            <person name="Bloem J."/>
            <person name="Labutti K."/>
            <person name="Salamov A."/>
            <person name="Andreopoulos B."/>
            <person name="Baker S."/>
            <person name="Barry K."/>
            <person name="Bills G."/>
            <person name="Bluhm B."/>
            <person name="Cannon C."/>
            <person name="Castanera R."/>
            <person name="Culley D."/>
            <person name="Daum C."/>
            <person name="Ezra D."/>
            <person name="Gonzalez J."/>
            <person name="Henrissat B."/>
            <person name="Kuo A."/>
            <person name="Liang C."/>
            <person name="Lipzen A."/>
            <person name="Lutzoni F."/>
            <person name="Magnuson J."/>
            <person name="Mondo S."/>
            <person name="Nolan M."/>
            <person name="Ohm R."/>
            <person name="Pangilinan J."/>
            <person name="Park H.-J."/>
            <person name="Ramirez L."/>
            <person name="Alfaro M."/>
            <person name="Sun H."/>
            <person name="Tritt A."/>
            <person name="Yoshinaga Y."/>
            <person name="Zwiers L.-H."/>
            <person name="Turgeon B."/>
            <person name="Goodwin S."/>
            <person name="Spatafora J."/>
            <person name="Crous P."/>
            <person name="Grigoriev I."/>
        </authorList>
    </citation>
    <scope>NUCLEOTIDE SEQUENCE</scope>
    <source>
        <strain evidence="8">CBS 122368</strain>
    </source>
</reference>
<dbReference type="GO" id="GO:0015093">
    <property type="term" value="F:ferrous iron transmembrane transporter activity"/>
    <property type="evidence" value="ECO:0007669"/>
    <property type="project" value="TreeGrafter"/>
</dbReference>
<keyword evidence="4 7" id="KW-0812">Transmembrane</keyword>
<dbReference type="Proteomes" id="UP000800094">
    <property type="component" value="Unassembled WGS sequence"/>
</dbReference>
<keyword evidence="3" id="KW-0410">Iron transport</keyword>
<evidence type="ECO:0000256" key="3">
    <source>
        <dbReference type="ARBA" id="ARBA00022496"/>
    </source>
</evidence>
<dbReference type="EMBL" id="ML987197">
    <property type="protein sequence ID" value="KAF2247089.1"/>
    <property type="molecule type" value="Genomic_DNA"/>
</dbReference>
<accession>A0A6A6IA27</accession>
<comment type="similarity">
    <text evidence="2">Belongs to the oxidase-dependent Fe transporter (OFeT) (TC 9.A.10.1) family.</text>
</comment>
<dbReference type="GeneID" id="54582605"/>
<evidence type="ECO:0000256" key="4">
    <source>
        <dbReference type="ARBA" id="ARBA00022692"/>
    </source>
</evidence>
<feature type="transmembrane region" description="Helical" evidence="7">
    <location>
        <begin position="204"/>
        <end position="224"/>
    </location>
</feature>
<feature type="transmembrane region" description="Helical" evidence="7">
    <location>
        <begin position="294"/>
        <end position="313"/>
    </location>
</feature>
<feature type="transmembrane region" description="Helical" evidence="7">
    <location>
        <begin position="177"/>
        <end position="197"/>
    </location>
</feature>
<dbReference type="AlphaFoldDB" id="A0A6A6IA27"/>
<evidence type="ECO:0000256" key="5">
    <source>
        <dbReference type="ARBA" id="ARBA00022989"/>
    </source>
</evidence>
<feature type="transmembrane region" description="Helical" evidence="7">
    <location>
        <begin position="145"/>
        <end position="171"/>
    </location>
</feature>
<keyword evidence="3" id="KW-0406">Ion transport</keyword>
<dbReference type="GO" id="GO:0033573">
    <property type="term" value="C:high-affinity iron permease complex"/>
    <property type="evidence" value="ECO:0007669"/>
    <property type="project" value="InterPro"/>
</dbReference>
<proteinExistence type="inferred from homology"/>